<dbReference type="STRING" id="797299.HALLA_09100"/>
<dbReference type="Pfam" id="PF18545">
    <property type="entry name" value="HalOD1"/>
    <property type="match status" value="1"/>
</dbReference>
<dbReference type="AlphaFoldDB" id="W0JNX7"/>
<feature type="domain" description="Halobacterial output" evidence="1">
    <location>
        <begin position="15"/>
        <end position="88"/>
    </location>
</feature>
<dbReference type="HOGENOM" id="CLU_159738_1_1_2"/>
<dbReference type="GeneID" id="25144632"/>
<protein>
    <recommendedName>
        <fullName evidence="1">Halobacterial output domain-containing protein</fullName>
    </recommendedName>
</protein>
<dbReference type="EMBL" id="CP007055">
    <property type="protein sequence ID" value="AHF99006.1"/>
    <property type="molecule type" value="Genomic_DNA"/>
</dbReference>
<dbReference type="eggNOG" id="arCOG08928">
    <property type="taxonomic scope" value="Archaea"/>
</dbReference>
<proteinExistence type="predicted"/>
<evidence type="ECO:0000259" key="1">
    <source>
        <dbReference type="Pfam" id="PF18545"/>
    </source>
</evidence>
<dbReference type="RefSeq" id="WP_049952202.1">
    <property type="nucleotide sequence ID" value="NZ_CP007055.1"/>
</dbReference>
<accession>W0JNX7</accession>
<dbReference type="InterPro" id="IPR040624">
    <property type="entry name" value="HalOD1"/>
</dbReference>
<reference evidence="2 3" key="1">
    <citation type="submission" date="2014-01" db="EMBL/GenBank/DDBJ databases">
        <authorList>
            <consortium name="DOE Joint Genome Institute"/>
            <person name="Anderson I."/>
            <person name="Huntemann M."/>
            <person name="Han J."/>
            <person name="Chen A."/>
            <person name="Kyrpides N."/>
            <person name="Mavromatis K."/>
            <person name="Markowitz V."/>
            <person name="Palaniappan K."/>
            <person name="Ivanova N."/>
            <person name="Schaumberg A."/>
            <person name="Pati A."/>
            <person name="Liolios K."/>
            <person name="Nordberg H.P."/>
            <person name="Cantor M.N."/>
            <person name="Hua S.X."/>
            <person name="Woyke T."/>
        </authorList>
    </citation>
    <scope>NUCLEOTIDE SEQUENCE [LARGE SCALE GENOMIC DNA]</scope>
    <source>
        <strain evidence="2 3">XH-48</strain>
    </source>
</reference>
<organism evidence="2 3">
    <name type="scientific">Halostagnicola larsenii XH-48</name>
    <dbReference type="NCBI Taxonomy" id="797299"/>
    <lineage>
        <taxon>Archaea</taxon>
        <taxon>Methanobacteriati</taxon>
        <taxon>Methanobacteriota</taxon>
        <taxon>Stenosarchaea group</taxon>
        <taxon>Halobacteria</taxon>
        <taxon>Halobacteriales</taxon>
        <taxon>Natrialbaceae</taxon>
        <taxon>Halostagnicola</taxon>
    </lineage>
</organism>
<evidence type="ECO:0000313" key="2">
    <source>
        <dbReference type="EMBL" id="AHF99006.1"/>
    </source>
</evidence>
<name>W0JNX7_9EURY</name>
<gene>
    <name evidence="2" type="ORF">HALLA_09100</name>
</gene>
<dbReference type="KEGG" id="hlr:HALLA_09100"/>
<dbReference type="OrthoDB" id="221929at2157"/>
<evidence type="ECO:0000313" key="3">
    <source>
        <dbReference type="Proteomes" id="UP000019024"/>
    </source>
</evidence>
<keyword evidence="3" id="KW-1185">Reference proteome</keyword>
<sequence>MANGGDTVDTSIRTAMSQAVVKAVSNAEGVPPAELCPPEYEPLHDVIDPEALDALFAPRSNGGPRPGGTVTFTYCGYDVTIESDGTVHLS</sequence>
<dbReference type="Proteomes" id="UP000019024">
    <property type="component" value="Chromosome"/>
</dbReference>